<keyword evidence="18" id="KW-1185">Reference proteome</keyword>
<evidence type="ECO:0000256" key="2">
    <source>
        <dbReference type="ARBA" id="ARBA00004370"/>
    </source>
</evidence>
<keyword evidence="12 14" id="KW-0472">Membrane</keyword>
<evidence type="ECO:0000256" key="7">
    <source>
        <dbReference type="ARBA" id="ARBA00022741"/>
    </source>
</evidence>
<feature type="domain" description="HAMP" evidence="16">
    <location>
        <begin position="193"/>
        <end position="244"/>
    </location>
</feature>
<dbReference type="Pfam" id="PF02518">
    <property type="entry name" value="HATPase_c"/>
    <property type="match status" value="1"/>
</dbReference>
<dbReference type="KEGG" id="snan:I6N98_10500"/>
<feature type="coiled-coil region" evidence="13">
    <location>
        <begin position="199"/>
        <end position="256"/>
    </location>
</feature>
<dbReference type="InterPro" id="IPR003660">
    <property type="entry name" value="HAMP_dom"/>
</dbReference>
<dbReference type="SUPFAM" id="SSF47384">
    <property type="entry name" value="Homodimeric domain of signal transducing histidine kinase"/>
    <property type="match status" value="1"/>
</dbReference>
<evidence type="ECO:0000256" key="10">
    <source>
        <dbReference type="ARBA" id="ARBA00022989"/>
    </source>
</evidence>
<feature type="domain" description="Histidine kinase" evidence="15">
    <location>
        <begin position="252"/>
        <end position="445"/>
    </location>
</feature>
<keyword evidence="5" id="KW-0808">Transferase</keyword>
<dbReference type="Gene3D" id="1.10.287.130">
    <property type="match status" value="1"/>
</dbReference>
<dbReference type="Proteomes" id="UP000596063">
    <property type="component" value="Chromosome"/>
</dbReference>
<feature type="transmembrane region" description="Helical" evidence="14">
    <location>
        <begin position="12"/>
        <end position="33"/>
    </location>
</feature>
<dbReference type="InterPro" id="IPR003594">
    <property type="entry name" value="HATPase_dom"/>
</dbReference>
<dbReference type="Gene3D" id="3.30.565.10">
    <property type="entry name" value="Histidine kinase-like ATPase, C-terminal domain"/>
    <property type="match status" value="1"/>
</dbReference>
<keyword evidence="6 14" id="KW-0812">Transmembrane</keyword>
<dbReference type="InterPro" id="IPR003661">
    <property type="entry name" value="HisK_dim/P_dom"/>
</dbReference>
<dbReference type="InterPro" id="IPR004358">
    <property type="entry name" value="Sig_transdc_His_kin-like_C"/>
</dbReference>
<dbReference type="CDD" id="cd00082">
    <property type="entry name" value="HisKA"/>
    <property type="match status" value="1"/>
</dbReference>
<dbReference type="PROSITE" id="PS50109">
    <property type="entry name" value="HIS_KIN"/>
    <property type="match status" value="1"/>
</dbReference>
<keyword evidence="11" id="KW-0902">Two-component regulatory system</keyword>
<dbReference type="PRINTS" id="PR00344">
    <property type="entry name" value="BCTRLSENSOR"/>
</dbReference>
<protein>
    <recommendedName>
        <fullName evidence="3">histidine kinase</fullName>
        <ecNumber evidence="3">2.7.13.3</ecNumber>
    </recommendedName>
</protein>
<evidence type="ECO:0000259" key="16">
    <source>
        <dbReference type="PROSITE" id="PS50885"/>
    </source>
</evidence>
<dbReference type="InterPro" id="IPR005467">
    <property type="entry name" value="His_kinase_dom"/>
</dbReference>
<dbReference type="GO" id="GO:0005524">
    <property type="term" value="F:ATP binding"/>
    <property type="evidence" value="ECO:0007669"/>
    <property type="project" value="UniProtKB-KW"/>
</dbReference>
<dbReference type="PROSITE" id="PS50885">
    <property type="entry name" value="HAMP"/>
    <property type="match status" value="1"/>
</dbReference>
<dbReference type="InterPro" id="IPR050428">
    <property type="entry name" value="TCS_sensor_his_kinase"/>
</dbReference>
<dbReference type="SMART" id="SM00387">
    <property type="entry name" value="HATPase_c"/>
    <property type="match status" value="1"/>
</dbReference>
<dbReference type="RefSeq" id="WP_198568320.1">
    <property type="nucleotide sequence ID" value="NZ_CP066167.1"/>
</dbReference>
<dbReference type="InterPro" id="IPR036890">
    <property type="entry name" value="HATPase_C_sf"/>
</dbReference>
<keyword evidence="10 14" id="KW-1133">Transmembrane helix</keyword>
<keyword evidence="13" id="KW-0175">Coiled coil</keyword>
<dbReference type="InterPro" id="IPR036097">
    <property type="entry name" value="HisK_dim/P_sf"/>
</dbReference>
<dbReference type="CDD" id="cd16954">
    <property type="entry name" value="HATPase_PhoQ-like"/>
    <property type="match status" value="1"/>
</dbReference>
<dbReference type="InterPro" id="IPR058619">
    <property type="entry name" value="PhoQ/CarS-like_HATPase"/>
</dbReference>
<dbReference type="GO" id="GO:0005886">
    <property type="term" value="C:plasma membrane"/>
    <property type="evidence" value="ECO:0007669"/>
    <property type="project" value="TreeGrafter"/>
</dbReference>
<accession>A0A7T4UNP9</accession>
<evidence type="ECO:0000256" key="12">
    <source>
        <dbReference type="ARBA" id="ARBA00023136"/>
    </source>
</evidence>
<evidence type="ECO:0000256" key="1">
    <source>
        <dbReference type="ARBA" id="ARBA00000085"/>
    </source>
</evidence>
<dbReference type="EMBL" id="CP066167">
    <property type="protein sequence ID" value="QQD16818.1"/>
    <property type="molecule type" value="Genomic_DNA"/>
</dbReference>
<dbReference type="SUPFAM" id="SSF55874">
    <property type="entry name" value="ATPase domain of HSP90 chaperone/DNA topoisomerase II/histidine kinase"/>
    <property type="match status" value="1"/>
</dbReference>
<evidence type="ECO:0000256" key="8">
    <source>
        <dbReference type="ARBA" id="ARBA00022777"/>
    </source>
</evidence>
<evidence type="ECO:0000256" key="14">
    <source>
        <dbReference type="SAM" id="Phobius"/>
    </source>
</evidence>
<organism evidence="17 18">
    <name type="scientific">Spongiibacter nanhainus</name>
    <dbReference type="NCBI Taxonomy" id="2794344"/>
    <lineage>
        <taxon>Bacteria</taxon>
        <taxon>Pseudomonadati</taxon>
        <taxon>Pseudomonadota</taxon>
        <taxon>Gammaproteobacteria</taxon>
        <taxon>Cellvibrionales</taxon>
        <taxon>Spongiibacteraceae</taxon>
        <taxon>Spongiibacter</taxon>
    </lineage>
</organism>
<evidence type="ECO:0000256" key="11">
    <source>
        <dbReference type="ARBA" id="ARBA00023012"/>
    </source>
</evidence>
<evidence type="ECO:0000256" key="4">
    <source>
        <dbReference type="ARBA" id="ARBA00022553"/>
    </source>
</evidence>
<evidence type="ECO:0000256" key="9">
    <source>
        <dbReference type="ARBA" id="ARBA00022840"/>
    </source>
</evidence>
<gene>
    <name evidence="17" type="ORF">I6N98_10500</name>
</gene>
<evidence type="ECO:0000256" key="13">
    <source>
        <dbReference type="SAM" id="Coils"/>
    </source>
</evidence>
<evidence type="ECO:0000256" key="5">
    <source>
        <dbReference type="ARBA" id="ARBA00022679"/>
    </source>
</evidence>
<dbReference type="PANTHER" id="PTHR45436:SF4">
    <property type="entry name" value="SENSOR PROTEIN PHOQ"/>
    <property type="match status" value="1"/>
</dbReference>
<keyword evidence="8" id="KW-0418">Kinase</keyword>
<proteinExistence type="predicted"/>
<evidence type="ECO:0000256" key="3">
    <source>
        <dbReference type="ARBA" id="ARBA00012438"/>
    </source>
</evidence>
<name>A0A7T4UNP9_9GAMM</name>
<sequence length="449" mass="50524">MSRANRPYSLSGRLLVAMLVAMPLLLAFTGIAIDRAHTSSLLKAEQDRMRLQFFGLLGAIEWRDGDLEMGERLQEPRFWQFRSGLYARITIPGGETLWQSLSSDTINLPTETTPPAAGQERFDTTVVDGTPSFRFLYHVVWEDEDGSTTPLLFSLYTDQQPLNAEQQQFRWRLVLWMSLALLLFLVISGGILIWGLRPLRQLARDLQQLEQGATETLADNYPRELRGITANLNLLLDKEQRQRERYRNTLADLAHSLKTPLAVLRGTNDSAERAEQLDRMDRIISYQLKRAVSTGQQGLRQRTALSPLFTRLCRTLDKVYRDKAPQITIDIPENLTAPIDEQDAMELFGNVLDNACKACRCTISLHAYQQDTEVVVTIDDDGDGISEEQTEQITARGKRGDQYGQGQGLGLAIVRDIVDSYKARLSFTKSPLGGCRVTVCFAKPSAGKL</sequence>
<keyword evidence="9" id="KW-0067">ATP-binding</keyword>
<evidence type="ECO:0000259" key="15">
    <source>
        <dbReference type="PROSITE" id="PS50109"/>
    </source>
</evidence>
<feature type="transmembrane region" description="Helical" evidence="14">
    <location>
        <begin position="173"/>
        <end position="196"/>
    </location>
</feature>
<dbReference type="GO" id="GO:0000155">
    <property type="term" value="F:phosphorelay sensor kinase activity"/>
    <property type="evidence" value="ECO:0007669"/>
    <property type="project" value="InterPro"/>
</dbReference>
<evidence type="ECO:0000313" key="17">
    <source>
        <dbReference type="EMBL" id="QQD16818.1"/>
    </source>
</evidence>
<comment type="subcellular location">
    <subcellularLocation>
        <location evidence="2">Membrane</location>
    </subcellularLocation>
</comment>
<evidence type="ECO:0000256" key="6">
    <source>
        <dbReference type="ARBA" id="ARBA00022692"/>
    </source>
</evidence>
<dbReference type="AlphaFoldDB" id="A0A7T4UNP9"/>
<reference evidence="17 18" key="1">
    <citation type="submission" date="2020-12" db="EMBL/GenBank/DDBJ databases">
        <authorList>
            <person name="Shan Y."/>
        </authorList>
    </citation>
    <scope>NUCLEOTIDE SEQUENCE [LARGE SCALE GENOMIC DNA]</scope>
    <source>
        <strain evidence="18">csc3.9</strain>
    </source>
</reference>
<comment type="catalytic activity">
    <reaction evidence="1">
        <text>ATP + protein L-histidine = ADP + protein N-phospho-L-histidine.</text>
        <dbReference type="EC" id="2.7.13.3"/>
    </reaction>
</comment>
<keyword evidence="7" id="KW-0547">Nucleotide-binding</keyword>
<evidence type="ECO:0000313" key="18">
    <source>
        <dbReference type="Proteomes" id="UP000596063"/>
    </source>
</evidence>
<dbReference type="EC" id="2.7.13.3" evidence="3"/>
<keyword evidence="4" id="KW-0597">Phosphoprotein</keyword>
<dbReference type="PANTHER" id="PTHR45436">
    <property type="entry name" value="SENSOR HISTIDINE KINASE YKOH"/>
    <property type="match status" value="1"/>
</dbReference>